<evidence type="ECO:0000313" key="1">
    <source>
        <dbReference type="EMBL" id="KKL76207.1"/>
    </source>
</evidence>
<feature type="non-terminal residue" evidence="1">
    <location>
        <position position="1"/>
    </location>
</feature>
<proteinExistence type="predicted"/>
<comment type="caution">
    <text evidence="1">The sequence shown here is derived from an EMBL/GenBank/DDBJ whole genome shotgun (WGS) entry which is preliminary data.</text>
</comment>
<gene>
    <name evidence="1" type="ORF">LCGC14_2047220</name>
</gene>
<protein>
    <submittedName>
        <fullName evidence="1">Uncharacterized protein</fullName>
    </submittedName>
</protein>
<accession>A0A0F9HM15</accession>
<reference evidence="1" key="1">
    <citation type="journal article" date="2015" name="Nature">
        <title>Complex archaea that bridge the gap between prokaryotes and eukaryotes.</title>
        <authorList>
            <person name="Spang A."/>
            <person name="Saw J.H."/>
            <person name="Jorgensen S.L."/>
            <person name="Zaremba-Niedzwiedzka K."/>
            <person name="Martijn J."/>
            <person name="Lind A.E."/>
            <person name="van Eijk R."/>
            <person name="Schleper C."/>
            <person name="Guy L."/>
            <person name="Ettema T.J."/>
        </authorList>
    </citation>
    <scope>NUCLEOTIDE SEQUENCE</scope>
</reference>
<name>A0A0F9HM15_9ZZZZ</name>
<dbReference type="AlphaFoldDB" id="A0A0F9HM15"/>
<sequence>PLRQSAIDTLNRQLRSGISNMALSQLVIALREEDRLCLVHEEDGEVGEPKIICSLGLRTSNHAS</sequence>
<dbReference type="EMBL" id="LAZR01024123">
    <property type="protein sequence ID" value="KKL76207.1"/>
    <property type="molecule type" value="Genomic_DNA"/>
</dbReference>
<organism evidence="1">
    <name type="scientific">marine sediment metagenome</name>
    <dbReference type="NCBI Taxonomy" id="412755"/>
    <lineage>
        <taxon>unclassified sequences</taxon>
        <taxon>metagenomes</taxon>
        <taxon>ecological metagenomes</taxon>
    </lineage>
</organism>